<comment type="similarity">
    <text evidence="3">Belongs to the UreF family.</text>
</comment>
<dbReference type="RefSeq" id="WP_154515874.1">
    <property type="nucleotide sequence ID" value="NZ_VUNM01000013.1"/>
</dbReference>
<dbReference type="GO" id="GO:0016151">
    <property type="term" value="F:nickel cation binding"/>
    <property type="evidence" value="ECO:0007669"/>
    <property type="project" value="UniProtKB-UniRule"/>
</dbReference>
<keyword evidence="1 3" id="KW-0996">Nickel insertion</keyword>
<dbReference type="Proteomes" id="UP000442619">
    <property type="component" value="Unassembled WGS sequence"/>
</dbReference>
<evidence type="ECO:0000256" key="1">
    <source>
        <dbReference type="ARBA" id="ARBA00022988"/>
    </source>
</evidence>
<dbReference type="Gene3D" id="1.10.4190.10">
    <property type="entry name" value="Urease accessory protein UreF"/>
    <property type="match status" value="1"/>
</dbReference>
<evidence type="ECO:0000313" key="4">
    <source>
        <dbReference type="EMBL" id="MST89281.1"/>
    </source>
</evidence>
<gene>
    <name evidence="3" type="primary">ureF</name>
    <name evidence="4" type="ORF">FYJ79_06795</name>
</gene>
<organism evidence="4 5">
    <name type="scientific">Sharpea porci</name>
    <dbReference type="NCBI Taxonomy" id="2652286"/>
    <lineage>
        <taxon>Bacteria</taxon>
        <taxon>Bacillati</taxon>
        <taxon>Bacillota</taxon>
        <taxon>Erysipelotrichia</taxon>
        <taxon>Erysipelotrichales</taxon>
        <taxon>Coprobacillaceae</taxon>
        <taxon>Sharpea</taxon>
    </lineage>
</organism>
<dbReference type="HAMAP" id="MF_01385">
    <property type="entry name" value="UreF"/>
    <property type="match status" value="1"/>
</dbReference>
<dbReference type="GO" id="GO:0005737">
    <property type="term" value="C:cytoplasm"/>
    <property type="evidence" value="ECO:0007669"/>
    <property type="project" value="UniProtKB-SubCell"/>
</dbReference>
<dbReference type="InterPro" id="IPR038277">
    <property type="entry name" value="UreF_sf"/>
</dbReference>
<name>A0A844FTD2_9FIRM</name>
<keyword evidence="3" id="KW-0963">Cytoplasm</keyword>
<dbReference type="PANTHER" id="PTHR33620:SF1">
    <property type="entry name" value="UREASE ACCESSORY PROTEIN F"/>
    <property type="match status" value="1"/>
</dbReference>
<comment type="subunit">
    <text evidence="3">UreD, UreF and UreG form a complex that acts as a GTP-hydrolysis-dependent molecular chaperone, activating the urease apoprotein by helping to assemble the nickel containing metallocenter of UreC. The UreE protein probably delivers the nickel.</text>
</comment>
<comment type="function">
    <text evidence="3">Required for maturation of urease via the functional incorporation of the urease nickel metallocenter.</text>
</comment>
<dbReference type="PIRSF" id="PIRSF009467">
    <property type="entry name" value="Ureas_acces_UreF"/>
    <property type="match status" value="1"/>
</dbReference>
<evidence type="ECO:0000313" key="5">
    <source>
        <dbReference type="Proteomes" id="UP000442619"/>
    </source>
</evidence>
<dbReference type="EMBL" id="VUNM01000013">
    <property type="protein sequence ID" value="MST89281.1"/>
    <property type="molecule type" value="Genomic_DNA"/>
</dbReference>
<evidence type="ECO:0000256" key="2">
    <source>
        <dbReference type="ARBA" id="ARBA00023186"/>
    </source>
</evidence>
<comment type="caution">
    <text evidence="4">The sequence shown here is derived from an EMBL/GenBank/DDBJ whole genome shotgun (WGS) entry which is preliminary data.</text>
</comment>
<accession>A0A844FTD2</accession>
<protein>
    <recommendedName>
        <fullName evidence="3">Urease accessory protein UreF</fullName>
    </recommendedName>
</protein>
<reference evidence="4 5" key="1">
    <citation type="submission" date="2019-08" db="EMBL/GenBank/DDBJ databases">
        <title>In-depth cultivation of the pig gut microbiome towards novel bacterial diversity and tailored functional studies.</title>
        <authorList>
            <person name="Wylensek D."/>
            <person name="Hitch T.C.A."/>
            <person name="Clavel T."/>
        </authorList>
    </citation>
    <scope>NUCLEOTIDE SEQUENCE [LARGE SCALE GENOMIC DNA]</scope>
    <source>
        <strain evidence="4 5">CA-Schmier-601-WT-3</strain>
    </source>
</reference>
<keyword evidence="5" id="KW-1185">Reference proteome</keyword>
<sequence length="228" mass="26104">MTDIKTMMQVFQVCDSTFPIGTFNHSFGMENYLFERKIKKAPQFKMWIESYFHSQYRYGEGLLTLLCHDASLEDILTYDDIITQSTLAKETREGTKMIARQMYILIQKMYGDTFSLLNSYVAKIENEQAYGNPAIIFSLFAYALGLSPQEVFTMYGYSIVSTLVQNGVRSIPLGQREGQVILHELITLIDKLYHEVATYDEELLGANAPGLELAQIRHEVQAARLFMS</sequence>
<proteinExistence type="inferred from homology"/>
<dbReference type="PANTHER" id="PTHR33620">
    <property type="entry name" value="UREASE ACCESSORY PROTEIN F"/>
    <property type="match status" value="1"/>
</dbReference>
<dbReference type="Pfam" id="PF01730">
    <property type="entry name" value="UreF"/>
    <property type="match status" value="1"/>
</dbReference>
<keyword evidence="2 3" id="KW-0143">Chaperone</keyword>
<comment type="subcellular location">
    <subcellularLocation>
        <location evidence="3">Cytoplasm</location>
    </subcellularLocation>
</comment>
<evidence type="ECO:0000256" key="3">
    <source>
        <dbReference type="HAMAP-Rule" id="MF_01385"/>
    </source>
</evidence>
<dbReference type="AlphaFoldDB" id="A0A844FTD2"/>
<dbReference type="InterPro" id="IPR002639">
    <property type="entry name" value="UreF"/>
</dbReference>